<sequence>MSVSLKPPAGSLSLESQRPFIMSMAALSPVPTRPVELRRLQDIVQSLFPTTTVRVQDVQVLDGHMHPLRLLKLSNGLQLMLKTSPRPTTALLRRERYLLETEARVLALLASCAHPCIPQLFLFDPSRASLGSPFLFRQYIGGCPLHDMETQITTKQRRNIDRHLGSLVNLIGQQVAPSFGSLVKVAGGLGSPSWKHAYICIFEEVLRDAEDMFINLPYAEIRREIDRLSPALEEVTVPRLVIVDFGRPSQIILDPELKQLRGVVDLGNAVWGDVLMAEIFENPSSAVLEGFGSRLNLEGSERIRILLYACYRYVQKITEQYYRNRNEALEIQARRGLTATLQNINAIEL</sequence>
<evidence type="ECO:0000313" key="2">
    <source>
        <dbReference type="Proteomes" id="UP000283841"/>
    </source>
</evidence>
<comment type="caution">
    <text evidence="1">The sequence shown here is derived from an EMBL/GenBank/DDBJ whole genome shotgun (WGS) entry which is preliminary data.</text>
</comment>
<dbReference type="Gene3D" id="3.30.200.20">
    <property type="entry name" value="Phosphorylase Kinase, domain 1"/>
    <property type="match status" value="1"/>
</dbReference>
<evidence type="ECO:0000313" key="1">
    <source>
        <dbReference type="EMBL" id="RWQ93466.1"/>
    </source>
</evidence>
<proteinExistence type="predicted"/>
<keyword evidence="2" id="KW-1185">Reference proteome</keyword>
<dbReference type="VEuPathDB" id="FungiDB:C8Q69DRAFT_324875"/>
<evidence type="ECO:0008006" key="3">
    <source>
        <dbReference type="Google" id="ProtNLM"/>
    </source>
</evidence>
<dbReference type="PANTHER" id="PTHR21310">
    <property type="entry name" value="AMINOGLYCOSIDE PHOSPHOTRANSFERASE-RELATED-RELATED"/>
    <property type="match status" value="1"/>
</dbReference>
<name>A0A443HNQ6_BYSSP</name>
<dbReference type="AlphaFoldDB" id="A0A443HNQ6"/>
<protein>
    <recommendedName>
        <fullName evidence="3">Aminoglycoside phosphotransferase domain-containing protein</fullName>
    </recommendedName>
</protein>
<gene>
    <name evidence="1" type="ORF">C8Q69DRAFT_324875</name>
</gene>
<accession>A0A443HNQ6</accession>
<dbReference type="EMBL" id="RCNU01000009">
    <property type="protein sequence ID" value="RWQ93466.1"/>
    <property type="molecule type" value="Genomic_DNA"/>
</dbReference>
<organism evidence="1 2">
    <name type="scientific">Byssochlamys spectabilis</name>
    <name type="common">Paecilomyces variotii</name>
    <dbReference type="NCBI Taxonomy" id="264951"/>
    <lineage>
        <taxon>Eukaryota</taxon>
        <taxon>Fungi</taxon>
        <taxon>Dikarya</taxon>
        <taxon>Ascomycota</taxon>
        <taxon>Pezizomycotina</taxon>
        <taxon>Eurotiomycetes</taxon>
        <taxon>Eurotiomycetidae</taxon>
        <taxon>Eurotiales</taxon>
        <taxon>Thermoascaceae</taxon>
        <taxon>Paecilomyces</taxon>
    </lineage>
</organism>
<dbReference type="GeneID" id="39596683"/>
<dbReference type="STRING" id="264951.A0A443HNQ6"/>
<dbReference type="InterPro" id="IPR011009">
    <property type="entry name" value="Kinase-like_dom_sf"/>
</dbReference>
<dbReference type="SUPFAM" id="SSF56112">
    <property type="entry name" value="Protein kinase-like (PK-like)"/>
    <property type="match status" value="1"/>
</dbReference>
<dbReference type="Proteomes" id="UP000283841">
    <property type="component" value="Unassembled WGS sequence"/>
</dbReference>
<dbReference type="InterPro" id="IPR051678">
    <property type="entry name" value="AGP_Transferase"/>
</dbReference>
<dbReference type="RefSeq" id="XP_028483111.1">
    <property type="nucleotide sequence ID" value="XM_028627406.1"/>
</dbReference>
<dbReference type="PANTHER" id="PTHR21310:SF59">
    <property type="entry name" value="AMINOGLYCOSIDE PHOSPHOTRANSFERASE DOMAIN-CONTAINING PROTEIN"/>
    <property type="match status" value="1"/>
</dbReference>
<reference evidence="1 2" key="1">
    <citation type="journal article" date="2018" name="Front. Microbiol.">
        <title>Genomic and genetic insights into a cosmopolitan fungus, Paecilomyces variotii (Eurotiales).</title>
        <authorList>
            <person name="Urquhart A.S."/>
            <person name="Mondo S.J."/>
            <person name="Makela M.R."/>
            <person name="Hane J.K."/>
            <person name="Wiebenga A."/>
            <person name="He G."/>
            <person name="Mihaltcheva S."/>
            <person name="Pangilinan J."/>
            <person name="Lipzen A."/>
            <person name="Barry K."/>
            <person name="de Vries R.P."/>
            <person name="Grigoriev I.V."/>
            <person name="Idnurm A."/>
        </authorList>
    </citation>
    <scope>NUCLEOTIDE SEQUENCE [LARGE SCALE GENOMIC DNA]</scope>
    <source>
        <strain evidence="1 2">CBS 101075</strain>
    </source>
</reference>